<dbReference type="SUPFAM" id="SSF47413">
    <property type="entry name" value="lambda repressor-like DNA-binding domains"/>
    <property type="match status" value="1"/>
</dbReference>
<protein>
    <submittedName>
        <fullName evidence="3">Helix-turn-helix protein</fullName>
    </submittedName>
</protein>
<dbReference type="CDD" id="cd00093">
    <property type="entry name" value="HTH_XRE"/>
    <property type="match status" value="1"/>
</dbReference>
<dbReference type="PANTHER" id="PTHR46558:SF11">
    <property type="entry name" value="HTH-TYPE TRANSCRIPTIONAL REGULATOR XRE"/>
    <property type="match status" value="1"/>
</dbReference>
<dbReference type="EMBL" id="OKRC01000001">
    <property type="protein sequence ID" value="SPE18649.1"/>
    <property type="molecule type" value="Genomic_DNA"/>
</dbReference>
<accession>A0AAE8J3A4</accession>
<dbReference type="GO" id="GO:0003677">
    <property type="term" value="F:DNA binding"/>
    <property type="evidence" value="ECO:0007669"/>
    <property type="project" value="UniProtKB-KW"/>
</dbReference>
<dbReference type="AlphaFoldDB" id="A0AAE8J3A4"/>
<evidence type="ECO:0000259" key="2">
    <source>
        <dbReference type="PROSITE" id="PS50943"/>
    </source>
</evidence>
<dbReference type="Proteomes" id="UP000239650">
    <property type="component" value="Unassembled WGS sequence"/>
</dbReference>
<proteinExistence type="predicted"/>
<evidence type="ECO:0000313" key="3">
    <source>
        <dbReference type="EMBL" id="SPE18649.1"/>
    </source>
</evidence>
<keyword evidence="1" id="KW-0238">DNA-binding</keyword>
<dbReference type="SMART" id="SM00530">
    <property type="entry name" value="HTH_XRE"/>
    <property type="match status" value="1"/>
</dbReference>
<dbReference type="Pfam" id="PF01381">
    <property type="entry name" value="HTH_3"/>
    <property type="match status" value="1"/>
</dbReference>
<reference evidence="3 4" key="1">
    <citation type="submission" date="2018-02" db="EMBL/GenBank/DDBJ databases">
        <authorList>
            <person name="Rodrigo-Torres L."/>
            <person name="Arahal R. D."/>
            <person name="Lucena T."/>
        </authorList>
    </citation>
    <scope>NUCLEOTIDE SEQUENCE [LARGE SCALE GENOMIC DNA]</scope>
    <source>
        <strain evidence="3 4">CECT 9267</strain>
    </source>
</reference>
<evidence type="ECO:0000313" key="4">
    <source>
        <dbReference type="Proteomes" id="UP000239650"/>
    </source>
</evidence>
<dbReference type="InterPro" id="IPR010982">
    <property type="entry name" value="Lambda_DNA-bd_dom_sf"/>
</dbReference>
<organism evidence="3 4">
    <name type="scientific">Latilactobacillus sakei</name>
    <name type="common">Lactobacillus sakei</name>
    <dbReference type="NCBI Taxonomy" id="1599"/>
    <lineage>
        <taxon>Bacteria</taxon>
        <taxon>Bacillati</taxon>
        <taxon>Bacillota</taxon>
        <taxon>Bacilli</taxon>
        <taxon>Lactobacillales</taxon>
        <taxon>Lactobacillaceae</taxon>
        <taxon>Latilactobacillus</taxon>
    </lineage>
</organism>
<name>A0AAE8J3A4_LATSK</name>
<dbReference type="RefSeq" id="WP_085391711.1">
    <property type="nucleotide sequence ID" value="NZ_CP020806.1"/>
</dbReference>
<feature type="domain" description="HTH cro/C1-type" evidence="2">
    <location>
        <begin position="9"/>
        <end position="63"/>
    </location>
</feature>
<sequence>MPIDQMMTLKSLRVRIGMTQQAVANEIGVDRQTIGRWEKDSSSMPVKFMYSFSKLYKYPMDRIFFGDSIALSDKIK</sequence>
<comment type="caution">
    <text evidence="3">The sequence shown here is derived from an EMBL/GenBank/DDBJ whole genome shotgun (WGS) entry which is preliminary data.</text>
</comment>
<gene>
    <name evidence="3" type="ORF">LAS9267_00199</name>
</gene>
<dbReference type="PROSITE" id="PS50943">
    <property type="entry name" value="HTH_CROC1"/>
    <property type="match status" value="1"/>
</dbReference>
<dbReference type="PANTHER" id="PTHR46558">
    <property type="entry name" value="TRACRIPTIONAL REGULATORY PROTEIN-RELATED-RELATED"/>
    <property type="match status" value="1"/>
</dbReference>
<evidence type="ECO:0000256" key="1">
    <source>
        <dbReference type="ARBA" id="ARBA00023125"/>
    </source>
</evidence>
<dbReference type="Gene3D" id="1.10.260.40">
    <property type="entry name" value="lambda repressor-like DNA-binding domains"/>
    <property type="match status" value="1"/>
</dbReference>
<dbReference type="InterPro" id="IPR001387">
    <property type="entry name" value="Cro/C1-type_HTH"/>
</dbReference>